<evidence type="ECO:0000256" key="2">
    <source>
        <dbReference type="SAM" id="SignalP"/>
    </source>
</evidence>
<dbReference type="PROSITE" id="PS51257">
    <property type="entry name" value="PROKAR_LIPOPROTEIN"/>
    <property type="match status" value="1"/>
</dbReference>
<dbReference type="EMBL" id="JAULSN010000004">
    <property type="protein sequence ID" value="KAK3374127.1"/>
    <property type="molecule type" value="Genomic_DNA"/>
</dbReference>
<keyword evidence="4" id="KW-1185">Reference proteome</keyword>
<reference evidence="3" key="1">
    <citation type="journal article" date="2023" name="Mol. Phylogenet. Evol.">
        <title>Genome-scale phylogeny and comparative genomics of the fungal order Sordariales.</title>
        <authorList>
            <person name="Hensen N."/>
            <person name="Bonometti L."/>
            <person name="Westerberg I."/>
            <person name="Brannstrom I.O."/>
            <person name="Guillou S."/>
            <person name="Cros-Aarteil S."/>
            <person name="Calhoun S."/>
            <person name="Haridas S."/>
            <person name="Kuo A."/>
            <person name="Mondo S."/>
            <person name="Pangilinan J."/>
            <person name="Riley R."/>
            <person name="LaButti K."/>
            <person name="Andreopoulos B."/>
            <person name="Lipzen A."/>
            <person name="Chen C."/>
            <person name="Yan M."/>
            <person name="Daum C."/>
            <person name="Ng V."/>
            <person name="Clum A."/>
            <person name="Steindorff A."/>
            <person name="Ohm R.A."/>
            <person name="Martin F."/>
            <person name="Silar P."/>
            <person name="Natvig D.O."/>
            <person name="Lalanne C."/>
            <person name="Gautier V."/>
            <person name="Ament-Velasquez S.L."/>
            <person name="Kruys A."/>
            <person name="Hutchinson M.I."/>
            <person name="Powell A.J."/>
            <person name="Barry K."/>
            <person name="Miller A.N."/>
            <person name="Grigoriev I.V."/>
            <person name="Debuchy R."/>
            <person name="Gladieux P."/>
            <person name="Hiltunen Thoren M."/>
            <person name="Johannesson H."/>
        </authorList>
    </citation>
    <scope>NUCLEOTIDE SEQUENCE</scope>
    <source>
        <strain evidence="3">CBS 958.72</strain>
    </source>
</reference>
<dbReference type="AlphaFoldDB" id="A0AAE0N7Y8"/>
<gene>
    <name evidence="3" type="ORF">B0T24DRAFT_594244</name>
</gene>
<feature type="signal peptide" evidence="2">
    <location>
        <begin position="1"/>
        <end position="24"/>
    </location>
</feature>
<dbReference type="Proteomes" id="UP001287356">
    <property type="component" value="Unassembled WGS sequence"/>
</dbReference>
<evidence type="ECO:0000313" key="3">
    <source>
        <dbReference type="EMBL" id="KAK3374127.1"/>
    </source>
</evidence>
<evidence type="ECO:0000313" key="4">
    <source>
        <dbReference type="Proteomes" id="UP001287356"/>
    </source>
</evidence>
<evidence type="ECO:0008006" key="5">
    <source>
        <dbReference type="Google" id="ProtNLM"/>
    </source>
</evidence>
<protein>
    <recommendedName>
        <fullName evidence="5">GPI anchored protein</fullName>
    </recommendedName>
</protein>
<evidence type="ECO:0000256" key="1">
    <source>
        <dbReference type="SAM" id="MobiDB-lite"/>
    </source>
</evidence>
<proteinExistence type="predicted"/>
<feature type="compositionally biased region" description="Low complexity" evidence="1">
    <location>
        <begin position="147"/>
        <end position="186"/>
    </location>
</feature>
<organism evidence="3 4">
    <name type="scientific">Lasiosphaeria ovina</name>
    <dbReference type="NCBI Taxonomy" id="92902"/>
    <lineage>
        <taxon>Eukaryota</taxon>
        <taxon>Fungi</taxon>
        <taxon>Dikarya</taxon>
        <taxon>Ascomycota</taxon>
        <taxon>Pezizomycotina</taxon>
        <taxon>Sordariomycetes</taxon>
        <taxon>Sordariomycetidae</taxon>
        <taxon>Sordariales</taxon>
        <taxon>Lasiosphaeriaceae</taxon>
        <taxon>Lasiosphaeria</taxon>
    </lineage>
</organism>
<comment type="caution">
    <text evidence="3">The sequence shown here is derived from an EMBL/GenBank/DDBJ whole genome shotgun (WGS) entry which is preliminary data.</text>
</comment>
<accession>A0AAE0N7Y8</accession>
<reference evidence="3" key="2">
    <citation type="submission" date="2023-06" db="EMBL/GenBank/DDBJ databases">
        <authorList>
            <consortium name="Lawrence Berkeley National Laboratory"/>
            <person name="Haridas S."/>
            <person name="Hensen N."/>
            <person name="Bonometti L."/>
            <person name="Westerberg I."/>
            <person name="Brannstrom I.O."/>
            <person name="Guillou S."/>
            <person name="Cros-Aarteil S."/>
            <person name="Calhoun S."/>
            <person name="Kuo A."/>
            <person name="Mondo S."/>
            <person name="Pangilinan J."/>
            <person name="Riley R."/>
            <person name="Labutti K."/>
            <person name="Andreopoulos B."/>
            <person name="Lipzen A."/>
            <person name="Chen C."/>
            <person name="Yanf M."/>
            <person name="Daum C."/>
            <person name="Ng V."/>
            <person name="Clum A."/>
            <person name="Steindorff A."/>
            <person name="Ohm R."/>
            <person name="Martin F."/>
            <person name="Silar P."/>
            <person name="Natvig D."/>
            <person name="Lalanne C."/>
            <person name="Gautier V."/>
            <person name="Ament-Velasquez S.L."/>
            <person name="Kruys A."/>
            <person name="Hutchinson M.I."/>
            <person name="Powell A.J."/>
            <person name="Barry K."/>
            <person name="Miller A.N."/>
            <person name="Grigoriev I.V."/>
            <person name="Debuchy R."/>
            <person name="Gladieux P."/>
            <person name="Thoren M.H."/>
            <person name="Johannesson H."/>
        </authorList>
    </citation>
    <scope>NUCLEOTIDE SEQUENCE</scope>
    <source>
        <strain evidence="3">CBS 958.72</strain>
    </source>
</reference>
<feature type="region of interest" description="Disordered" evidence="1">
    <location>
        <begin position="133"/>
        <end position="220"/>
    </location>
</feature>
<feature type="chain" id="PRO_5042162990" description="GPI anchored protein" evidence="2">
    <location>
        <begin position="25"/>
        <end position="263"/>
    </location>
</feature>
<name>A0AAE0N7Y8_9PEZI</name>
<feature type="compositionally biased region" description="Gly residues" evidence="1">
    <location>
        <begin position="187"/>
        <end position="214"/>
    </location>
</feature>
<sequence>MFLQKHAKLALMGISSLLFACSSSQKVPTDASFDCSNPNFQVIYTACSAGDYTKCCGVGTQCCAGGCCDLLSVCVGVGTSQETCCDYSDVTYCGTGKAPRPSVICTGSSGLSSYNCPPGSTCNIHNDSCYAPEGGSSPSPKPPPSAPSSTTAPTLPDPTPATTRRPTPTPVASSDDSDATPSSSAKAGGGAGAGAGAGTGGSGAGTTGPVGSPGSGPSVSVSVLTVSASASSSPRPSSAASDQIVSLFLGGCLAGVVVFAALL</sequence>
<keyword evidence="2" id="KW-0732">Signal</keyword>